<dbReference type="RefSeq" id="WP_091511222.1">
    <property type="nucleotide sequence ID" value="NZ_FNFH01000003.1"/>
</dbReference>
<keyword evidence="3" id="KW-1185">Reference proteome</keyword>
<dbReference type="Pfam" id="PF06197">
    <property type="entry name" value="DUF998"/>
    <property type="match status" value="1"/>
</dbReference>
<evidence type="ECO:0000313" key="2">
    <source>
        <dbReference type="EMBL" id="SDK10932.1"/>
    </source>
</evidence>
<dbReference type="EMBL" id="FNFH01000003">
    <property type="protein sequence ID" value="SDK10932.1"/>
    <property type="molecule type" value="Genomic_DNA"/>
</dbReference>
<feature type="transmembrane region" description="Helical" evidence="1">
    <location>
        <begin position="127"/>
        <end position="145"/>
    </location>
</feature>
<organism evidence="2 3">
    <name type="scientific">Microbulbifer yueqingensis</name>
    <dbReference type="NCBI Taxonomy" id="658219"/>
    <lineage>
        <taxon>Bacteria</taxon>
        <taxon>Pseudomonadati</taxon>
        <taxon>Pseudomonadota</taxon>
        <taxon>Gammaproteobacteria</taxon>
        <taxon>Cellvibrionales</taxon>
        <taxon>Microbulbiferaceae</taxon>
        <taxon>Microbulbifer</taxon>
    </lineage>
</organism>
<feature type="transmembrane region" description="Helical" evidence="1">
    <location>
        <begin position="12"/>
        <end position="39"/>
    </location>
</feature>
<feature type="transmembrane region" description="Helical" evidence="1">
    <location>
        <begin position="59"/>
        <end position="80"/>
    </location>
</feature>
<keyword evidence="1" id="KW-0812">Transmembrane</keyword>
<gene>
    <name evidence="2" type="ORF">SAMN05216212_1501</name>
</gene>
<keyword evidence="1" id="KW-1133">Transmembrane helix</keyword>
<accession>A0A1G8Z768</accession>
<feature type="transmembrane region" description="Helical" evidence="1">
    <location>
        <begin position="185"/>
        <end position="205"/>
    </location>
</feature>
<dbReference type="Proteomes" id="UP000199305">
    <property type="component" value="Unassembled WGS sequence"/>
</dbReference>
<proteinExistence type="predicted"/>
<feature type="transmembrane region" description="Helical" evidence="1">
    <location>
        <begin position="152"/>
        <end position="173"/>
    </location>
</feature>
<sequence>MDESSSPREGSRLVLALAYIALAACVLVVLSDVIGWLVVDRHNPITETISTLAIGKYAWIQDLGLDIFGVGLIAAAIALLRWDFGGWRRWVSAALLLLIAGVIFVISEYNQYRGYDDFGGKVHRACSFSLYALVFLLAIFLAFELREIGRRYFLFSLSFAGLWLVGGPLFMFLVPTTVDGAVERLLGLAFVSWVAMLAWLLLLIGRGGDGR</sequence>
<evidence type="ECO:0000313" key="3">
    <source>
        <dbReference type="Proteomes" id="UP000199305"/>
    </source>
</evidence>
<feature type="transmembrane region" description="Helical" evidence="1">
    <location>
        <begin position="87"/>
        <end position="107"/>
    </location>
</feature>
<dbReference type="STRING" id="658219.SAMN05216212_1501"/>
<keyword evidence="1" id="KW-0472">Membrane</keyword>
<dbReference type="InterPro" id="IPR009339">
    <property type="entry name" value="DUF998"/>
</dbReference>
<evidence type="ECO:0008006" key="4">
    <source>
        <dbReference type="Google" id="ProtNLM"/>
    </source>
</evidence>
<name>A0A1G8Z768_9GAMM</name>
<reference evidence="3" key="1">
    <citation type="submission" date="2016-10" db="EMBL/GenBank/DDBJ databases">
        <authorList>
            <person name="Varghese N."/>
            <person name="Submissions S."/>
        </authorList>
    </citation>
    <scope>NUCLEOTIDE SEQUENCE [LARGE SCALE GENOMIC DNA]</scope>
    <source>
        <strain evidence="3">CGMCC 1.10658</strain>
    </source>
</reference>
<evidence type="ECO:0000256" key="1">
    <source>
        <dbReference type="SAM" id="Phobius"/>
    </source>
</evidence>
<protein>
    <recommendedName>
        <fullName evidence="4">DUF998 domain-containing protein</fullName>
    </recommendedName>
</protein>
<dbReference type="OrthoDB" id="581705at2"/>
<dbReference type="AlphaFoldDB" id="A0A1G8Z768"/>